<feature type="domain" description="Transposase InsH N-terminal" evidence="2">
    <location>
        <begin position="7"/>
        <end position="84"/>
    </location>
</feature>
<feature type="compositionally biased region" description="Low complexity" evidence="1">
    <location>
        <begin position="375"/>
        <end position="384"/>
    </location>
</feature>
<evidence type="ECO:0000313" key="3">
    <source>
        <dbReference type="EMBL" id="SEG89513.1"/>
    </source>
</evidence>
<dbReference type="AlphaFoldDB" id="A0A1H6DXR4"/>
<organism evidence="3 4">
    <name type="scientific">Nonomuraea solani</name>
    <dbReference type="NCBI Taxonomy" id="1144553"/>
    <lineage>
        <taxon>Bacteria</taxon>
        <taxon>Bacillati</taxon>
        <taxon>Actinomycetota</taxon>
        <taxon>Actinomycetes</taxon>
        <taxon>Streptosporangiales</taxon>
        <taxon>Streptosporangiaceae</taxon>
        <taxon>Nonomuraea</taxon>
    </lineage>
</organism>
<proteinExistence type="predicted"/>
<dbReference type="OrthoDB" id="3544296at2"/>
<dbReference type="EMBL" id="FNVT01000006">
    <property type="protein sequence ID" value="SEG89513.1"/>
    <property type="molecule type" value="Genomic_DNA"/>
</dbReference>
<reference evidence="3 4" key="1">
    <citation type="submission" date="2016-10" db="EMBL/GenBank/DDBJ databases">
        <authorList>
            <person name="de Groot N.N."/>
        </authorList>
    </citation>
    <scope>NUCLEOTIDE SEQUENCE [LARGE SCALE GENOMIC DNA]</scope>
    <source>
        <strain evidence="3 4">CGMCC 4.7037</strain>
    </source>
</reference>
<dbReference type="Pfam" id="PF05598">
    <property type="entry name" value="DUF772"/>
    <property type="match status" value="1"/>
</dbReference>
<dbReference type="PANTHER" id="PTHR35604:SF2">
    <property type="entry name" value="TRANSPOSASE INSH FOR INSERTION SEQUENCE ELEMENT IS5A-RELATED"/>
    <property type="match status" value="1"/>
</dbReference>
<evidence type="ECO:0000256" key="1">
    <source>
        <dbReference type="SAM" id="MobiDB-lite"/>
    </source>
</evidence>
<feature type="region of interest" description="Disordered" evidence="1">
    <location>
        <begin position="433"/>
        <end position="461"/>
    </location>
</feature>
<accession>A0A1H6DXR4</accession>
<name>A0A1H6DXR4_9ACTN</name>
<gene>
    <name evidence="3" type="ORF">SAMN05444920_106464</name>
</gene>
<evidence type="ECO:0000313" key="4">
    <source>
        <dbReference type="Proteomes" id="UP000236732"/>
    </source>
</evidence>
<evidence type="ECO:0000259" key="2">
    <source>
        <dbReference type="Pfam" id="PF05598"/>
    </source>
</evidence>
<dbReference type="Proteomes" id="UP000236732">
    <property type="component" value="Unassembled WGS sequence"/>
</dbReference>
<dbReference type="InterPro" id="IPR008490">
    <property type="entry name" value="Transposase_InsH_N"/>
</dbReference>
<feature type="region of interest" description="Disordered" evidence="1">
    <location>
        <begin position="375"/>
        <end position="421"/>
    </location>
</feature>
<dbReference type="PANTHER" id="PTHR35604">
    <property type="entry name" value="TRANSPOSASE INSH FOR INSERTION SEQUENCE ELEMENT IS5A-RELATED"/>
    <property type="match status" value="1"/>
</dbReference>
<sequence length="500" mass="55121">MLVRDRLGEIFEDEEFAGWYPVDGRPSLSAAQLALVSVLQFTEDYSDRQAARAVAVRIDWKYALGLELEDTGFDYSVLCEFRARLAEQPERADRLLGMMLDRLHAAGLVRGRGRQRTDATHVLAAVRQVSRLELAGESVRAALEELTEAAPAWLAPLIEPEWARRYGRRVEIGRVPGGKQAIIARAEQIGRDGLKILQAVWADDAPPRLRGLPQVEILRQVWLHHYCTDEHGALRWREGSTLPPASLRFDSPYDVDAHWCVKRGTEWSGYRVHLTETCDDDLPHLVVHVATTIAPVQDGQLTEHIHDDLATSRLAPAEHVVDAAYLSPARIQRADQVHDIALLGPIAPDPSAQAKAGSGFDKSAFVIDWEHQVPSARAARPAAVGDRYGSKDTTTSRSASTPPPAGPARSVPRARHRPTGPAHWRCCPARCTRSRPETAPTRQIQHGRPATPSAPGANRPSLRMSGFAGYVAPATEGWPRPTFSTCSPPWPAMWPAWVTG</sequence>
<protein>
    <submittedName>
        <fullName evidence="3">Transposase</fullName>
    </submittedName>
</protein>
<keyword evidence="4" id="KW-1185">Reference proteome</keyword>